<keyword evidence="3" id="KW-1185">Reference proteome</keyword>
<gene>
    <name evidence="2" type="ORF">L873DRAFT_1923212</name>
</gene>
<dbReference type="GO" id="GO:0003676">
    <property type="term" value="F:nucleic acid binding"/>
    <property type="evidence" value="ECO:0007669"/>
    <property type="project" value="InterPro"/>
</dbReference>
<dbReference type="STRING" id="1336337.A0A3N4JIT6"/>
<feature type="domain" description="DDE-1" evidence="1">
    <location>
        <begin position="7"/>
        <end position="96"/>
    </location>
</feature>
<dbReference type="InterPro" id="IPR004875">
    <property type="entry name" value="DDE_SF_endonuclease_dom"/>
</dbReference>
<dbReference type="AlphaFoldDB" id="A0A3N4JIT6"/>
<accession>A0A3N4JIT6</accession>
<dbReference type="Proteomes" id="UP000276215">
    <property type="component" value="Unassembled WGS sequence"/>
</dbReference>
<organism evidence="2 3">
    <name type="scientific">Choiromyces venosus 120613-1</name>
    <dbReference type="NCBI Taxonomy" id="1336337"/>
    <lineage>
        <taxon>Eukaryota</taxon>
        <taxon>Fungi</taxon>
        <taxon>Dikarya</taxon>
        <taxon>Ascomycota</taxon>
        <taxon>Pezizomycotina</taxon>
        <taxon>Pezizomycetes</taxon>
        <taxon>Pezizales</taxon>
        <taxon>Tuberaceae</taxon>
        <taxon>Choiromyces</taxon>
    </lineage>
</organism>
<dbReference type="OrthoDB" id="4324149at2759"/>
<evidence type="ECO:0000313" key="3">
    <source>
        <dbReference type="Proteomes" id="UP000276215"/>
    </source>
</evidence>
<dbReference type="Pfam" id="PF03184">
    <property type="entry name" value="DDE_1"/>
    <property type="match status" value="1"/>
</dbReference>
<evidence type="ECO:0000259" key="1">
    <source>
        <dbReference type="Pfam" id="PF03184"/>
    </source>
</evidence>
<name>A0A3N4JIT6_9PEZI</name>
<dbReference type="EMBL" id="ML120410">
    <property type="protein sequence ID" value="RPA96908.1"/>
    <property type="molecule type" value="Genomic_DNA"/>
</dbReference>
<evidence type="ECO:0000313" key="2">
    <source>
        <dbReference type="EMBL" id="RPA96908.1"/>
    </source>
</evidence>
<reference evidence="2 3" key="1">
    <citation type="journal article" date="2018" name="Nat. Ecol. Evol.">
        <title>Pezizomycetes genomes reveal the molecular basis of ectomycorrhizal truffle lifestyle.</title>
        <authorList>
            <person name="Murat C."/>
            <person name="Payen T."/>
            <person name="Noel B."/>
            <person name="Kuo A."/>
            <person name="Morin E."/>
            <person name="Chen J."/>
            <person name="Kohler A."/>
            <person name="Krizsan K."/>
            <person name="Balestrini R."/>
            <person name="Da Silva C."/>
            <person name="Montanini B."/>
            <person name="Hainaut M."/>
            <person name="Levati E."/>
            <person name="Barry K.W."/>
            <person name="Belfiori B."/>
            <person name="Cichocki N."/>
            <person name="Clum A."/>
            <person name="Dockter R.B."/>
            <person name="Fauchery L."/>
            <person name="Guy J."/>
            <person name="Iotti M."/>
            <person name="Le Tacon F."/>
            <person name="Lindquist E.A."/>
            <person name="Lipzen A."/>
            <person name="Malagnac F."/>
            <person name="Mello A."/>
            <person name="Molinier V."/>
            <person name="Miyauchi S."/>
            <person name="Poulain J."/>
            <person name="Riccioni C."/>
            <person name="Rubini A."/>
            <person name="Sitrit Y."/>
            <person name="Splivallo R."/>
            <person name="Traeger S."/>
            <person name="Wang M."/>
            <person name="Zifcakova L."/>
            <person name="Wipf D."/>
            <person name="Zambonelli A."/>
            <person name="Paolocci F."/>
            <person name="Nowrousian M."/>
            <person name="Ottonello S."/>
            <person name="Baldrian P."/>
            <person name="Spatafora J.W."/>
            <person name="Henrissat B."/>
            <person name="Nagy L.G."/>
            <person name="Aury J.M."/>
            <person name="Wincker P."/>
            <person name="Grigoriev I.V."/>
            <person name="Bonfante P."/>
            <person name="Martin F.M."/>
        </authorList>
    </citation>
    <scope>NUCLEOTIDE SEQUENCE [LARGE SCALE GENOMIC DNA]</scope>
    <source>
        <strain evidence="2 3">120613-1</strain>
    </source>
</reference>
<feature type="non-terminal residue" evidence="2">
    <location>
        <position position="1"/>
    </location>
</feature>
<sequence length="130" mass="15244">VIAVSPTGYTNENIAVIWLDHFIKYTDSGPDKYWWILVLDGHITHYKDDFILKCYEKHIVPFAFPSHFMHVLQLLDVGIFCPLKHYNNKGIYNALHSLDMKYTICSFFRDLSSICEQTFQAHIIQNAFKN</sequence>
<protein>
    <recommendedName>
        <fullName evidence="1">DDE-1 domain-containing protein</fullName>
    </recommendedName>
</protein>
<proteinExistence type="predicted"/>